<evidence type="ECO:0000256" key="1">
    <source>
        <dbReference type="ARBA" id="ARBA00007215"/>
    </source>
</evidence>
<evidence type="ECO:0000256" key="4">
    <source>
        <dbReference type="ARBA" id="ARBA00023306"/>
    </source>
</evidence>
<sequence length="229" mass="25679">MLTTVGYNHHSRQLEPSLAETSTPRVLTILSSVLEKLVARNDRLRDSLSQQLDELSLSLAPLGKSFNAFYGVRAPNISIPKYLERLYKFTDCSPSCFVVGYVYIDRLVHRHPDSLVISLNVHRLLVTSVMVASKMLDDDHYNNAFFARVGGVSNAELNRLELELLSLLDFGVAVSSRVFEFYCLHLEREMMFNGVGQKIERAITPSALDDVTEISVDDTQSSSPPQIVD</sequence>
<reference evidence="6" key="2">
    <citation type="submission" date="2021-01" db="UniProtKB">
        <authorList>
            <consortium name="EnsemblPlants"/>
        </authorList>
    </citation>
    <scope>IDENTIFICATION</scope>
</reference>
<dbReference type="GeneID" id="115954486"/>
<proteinExistence type="inferred from homology"/>
<accession>A0A7N2MDJ4</accession>
<evidence type="ECO:0000256" key="5">
    <source>
        <dbReference type="PIRNR" id="PIRNR027110"/>
    </source>
</evidence>
<comment type="similarity">
    <text evidence="1">Belongs to the cyclin family. Cyclin U/P subfamily.</text>
</comment>
<dbReference type="AlphaFoldDB" id="A0A7N2MDJ4"/>
<dbReference type="OrthoDB" id="337735at2759"/>
<dbReference type="GO" id="GO:0019901">
    <property type="term" value="F:protein kinase binding"/>
    <property type="evidence" value="ECO:0007669"/>
    <property type="project" value="UniProtKB-UniRule"/>
</dbReference>
<evidence type="ECO:0000313" key="6">
    <source>
        <dbReference type="EnsemblPlants" id="QL08p033854:mrna"/>
    </source>
</evidence>
<name>A0A7N2MDJ4_QUELO</name>
<dbReference type="KEGG" id="qlo:115954486"/>
<dbReference type="Gramene" id="QL08p033854:mrna">
    <property type="protein sequence ID" value="QL08p033854:mrna"/>
    <property type="gene ID" value="QL08p033854"/>
</dbReference>
<dbReference type="PANTHER" id="PTHR15615">
    <property type="match status" value="1"/>
</dbReference>
<evidence type="ECO:0000313" key="7">
    <source>
        <dbReference type="Proteomes" id="UP000594261"/>
    </source>
</evidence>
<reference evidence="6 7" key="1">
    <citation type="journal article" date="2016" name="G3 (Bethesda)">
        <title>First Draft Assembly and Annotation of the Genome of a California Endemic Oak Quercus lobata Nee (Fagaceae).</title>
        <authorList>
            <person name="Sork V.L."/>
            <person name="Fitz-Gibbon S.T."/>
            <person name="Puiu D."/>
            <person name="Crepeau M."/>
            <person name="Gugger P.F."/>
            <person name="Sherman R."/>
            <person name="Stevens K."/>
            <person name="Langley C.H."/>
            <person name="Pellegrini M."/>
            <person name="Salzberg S.L."/>
        </authorList>
    </citation>
    <scope>NUCLEOTIDE SEQUENCE [LARGE SCALE GENOMIC DNA]</scope>
    <source>
        <strain evidence="6 7">cv. SW786</strain>
    </source>
</reference>
<dbReference type="InterPro" id="IPR036915">
    <property type="entry name" value="Cyclin-like_sf"/>
</dbReference>
<dbReference type="Pfam" id="PF08613">
    <property type="entry name" value="Cyclin"/>
    <property type="match status" value="1"/>
</dbReference>
<dbReference type="RefSeq" id="XP_030928206.1">
    <property type="nucleotide sequence ID" value="XM_031072346.1"/>
</dbReference>
<gene>
    <name evidence="6" type="primary">LOC115954486</name>
</gene>
<dbReference type="GO" id="GO:0051301">
    <property type="term" value="P:cell division"/>
    <property type="evidence" value="ECO:0007669"/>
    <property type="project" value="UniProtKB-UniRule"/>
</dbReference>
<dbReference type="Proteomes" id="UP000594261">
    <property type="component" value="Chromosome 8"/>
</dbReference>
<keyword evidence="3 5" id="KW-0195">Cyclin</keyword>
<dbReference type="EnsemblPlants" id="QL08p033854:mrna">
    <property type="protein sequence ID" value="QL08p033854:mrna"/>
    <property type="gene ID" value="QL08p033854"/>
</dbReference>
<organism evidence="6 7">
    <name type="scientific">Quercus lobata</name>
    <name type="common">Valley oak</name>
    <dbReference type="NCBI Taxonomy" id="97700"/>
    <lineage>
        <taxon>Eukaryota</taxon>
        <taxon>Viridiplantae</taxon>
        <taxon>Streptophyta</taxon>
        <taxon>Embryophyta</taxon>
        <taxon>Tracheophyta</taxon>
        <taxon>Spermatophyta</taxon>
        <taxon>Magnoliopsida</taxon>
        <taxon>eudicotyledons</taxon>
        <taxon>Gunneridae</taxon>
        <taxon>Pentapetalae</taxon>
        <taxon>rosids</taxon>
        <taxon>fabids</taxon>
        <taxon>Fagales</taxon>
        <taxon>Fagaceae</taxon>
        <taxon>Quercus</taxon>
    </lineage>
</organism>
<dbReference type="InParanoid" id="A0A7N2MDJ4"/>
<dbReference type="SUPFAM" id="SSF47954">
    <property type="entry name" value="Cyclin-like"/>
    <property type="match status" value="1"/>
</dbReference>
<keyword evidence="7" id="KW-1185">Reference proteome</keyword>
<dbReference type="OMA" id="QVFETYC"/>
<dbReference type="PANTHER" id="PTHR15615:SF121">
    <property type="entry name" value="CYCLIN-U1-1"/>
    <property type="match status" value="1"/>
</dbReference>
<dbReference type="EMBL" id="LRBV02000008">
    <property type="status" value="NOT_ANNOTATED_CDS"/>
    <property type="molecule type" value="Genomic_DNA"/>
</dbReference>
<dbReference type="PIRSF" id="PIRSF027110">
    <property type="entry name" value="PREG"/>
    <property type="match status" value="1"/>
</dbReference>
<evidence type="ECO:0000256" key="3">
    <source>
        <dbReference type="ARBA" id="ARBA00023127"/>
    </source>
</evidence>
<dbReference type="Gene3D" id="1.10.472.10">
    <property type="entry name" value="Cyclin-like"/>
    <property type="match status" value="1"/>
</dbReference>
<protein>
    <recommendedName>
        <fullName evidence="5">Cyclin</fullName>
    </recommendedName>
</protein>
<evidence type="ECO:0000256" key="2">
    <source>
        <dbReference type="ARBA" id="ARBA00022618"/>
    </source>
</evidence>
<keyword evidence="2" id="KW-0132">Cell division</keyword>
<keyword evidence="4" id="KW-0131">Cell cycle</keyword>
<dbReference type="InterPro" id="IPR012389">
    <property type="entry name" value="Cyclin_P/U"/>
</dbReference>
<dbReference type="InterPro" id="IPR013922">
    <property type="entry name" value="Cyclin_PHO80-like"/>
</dbReference>
<dbReference type="FunCoup" id="A0A7N2MDJ4">
    <property type="interactions" value="233"/>
</dbReference>